<reference evidence="3" key="1">
    <citation type="journal article" date="2016" name="Nat. Biotechnol.">
        <title>Sequencing wild and cultivated cassava and related species reveals extensive interspecific hybridization and genetic diversity.</title>
        <authorList>
            <person name="Bredeson J.V."/>
            <person name="Lyons J.B."/>
            <person name="Prochnik S.E."/>
            <person name="Wu G.A."/>
            <person name="Ha C.M."/>
            <person name="Edsinger-Gonzales E."/>
            <person name="Grimwood J."/>
            <person name="Schmutz J."/>
            <person name="Rabbi I.Y."/>
            <person name="Egesi C."/>
            <person name="Nauluvula P."/>
            <person name="Lebot V."/>
            <person name="Ndunguru J."/>
            <person name="Mkamilo G."/>
            <person name="Bart R.S."/>
            <person name="Setter T.L."/>
            <person name="Gleadow R.M."/>
            <person name="Kulakow P."/>
            <person name="Ferguson M.E."/>
            <person name="Rounsley S."/>
            <person name="Rokhsar D.S."/>
        </authorList>
    </citation>
    <scope>NUCLEOTIDE SEQUENCE [LARGE SCALE GENOMIC DNA]</scope>
    <source>
        <strain evidence="3">cv. AM560-2</strain>
    </source>
</reference>
<feature type="compositionally biased region" description="Basic and acidic residues" evidence="1">
    <location>
        <begin position="726"/>
        <end position="738"/>
    </location>
</feature>
<feature type="region of interest" description="Disordered" evidence="1">
    <location>
        <begin position="95"/>
        <end position="196"/>
    </location>
</feature>
<feature type="region of interest" description="Disordered" evidence="1">
    <location>
        <begin position="251"/>
        <end position="298"/>
    </location>
</feature>
<gene>
    <name evidence="2" type="ORF">MANES_08G107000v8</name>
</gene>
<protein>
    <submittedName>
        <fullName evidence="2">Uncharacterized protein</fullName>
    </submittedName>
</protein>
<feature type="region of interest" description="Disordered" evidence="1">
    <location>
        <begin position="1"/>
        <end position="82"/>
    </location>
</feature>
<feature type="region of interest" description="Disordered" evidence="1">
    <location>
        <begin position="624"/>
        <end position="860"/>
    </location>
</feature>
<feature type="compositionally biased region" description="Basic and acidic residues" evidence="1">
    <location>
        <begin position="337"/>
        <end position="356"/>
    </location>
</feature>
<keyword evidence="3" id="KW-1185">Reference proteome</keyword>
<feature type="compositionally biased region" description="Basic and acidic residues" evidence="1">
    <location>
        <begin position="785"/>
        <end position="809"/>
    </location>
</feature>
<feature type="compositionally biased region" description="Basic and acidic residues" evidence="1">
    <location>
        <begin position="687"/>
        <end position="713"/>
    </location>
</feature>
<feature type="compositionally biased region" description="Basic and acidic residues" evidence="1">
    <location>
        <begin position="44"/>
        <end position="63"/>
    </location>
</feature>
<feature type="compositionally biased region" description="Basic and acidic residues" evidence="1">
    <location>
        <begin position="580"/>
        <end position="601"/>
    </location>
</feature>
<proteinExistence type="predicted"/>
<dbReference type="PANTHER" id="PTHR37729">
    <property type="entry name" value="NEUROFILAMENT PROTEIN-LIKE PROTEIN"/>
    <property type="match status" value="1"/>
</dbReference>
<feature type="compositionally biased region" description="Basic and acidic residues" evidence="1">
    <location>
        <begin position="640"/>
        <end position="670"/>
    </location>
</feature>
<dbReference type="STRING" id="3983.A0A2C9VF85"/>
<feature type="compositionally biased region" description="Basic and acidic residues" evidence="1">
    <location>
        <begin position="176"/>
        <end position="186"/>
    </location>
</feature>
<accession>A0A2C9VF85</accession>
<feature type="region of interest" description="Disordered" evidence="1">
    <location>
        <begin position="210"/>
        <end position="237"/>
    </location>
</feature>
<dbReference type="AlphaFoldDB" id="A0A2C9VF85"/>
<feature type="compositionally biased region" description="Basic and acidic residues" evidence="1">
    <location>
        <begin position="251"/>
        <end position="261"/>
    </location>
</feature>
<dbReference type="Proteomes" id="UP000091857">
    <property type="component" value="Chromosome 8"/>
</dbReference>
<comment type="caution">
    <text evidence="2">The sequence shown here is derived from an EMBL/GenBank/DDBJ whole genome shotgun (WGS) entry which is preliminary data.</text>
</comment>
<dbReference type="OrthoDB" id="1304274at2759"/>
<feature type="region of interest" description="Disordered" evidence="1">
    <location>
        <begin position="883"/>
        <end position="950"/>
    </location>
</feature>
<dbReference type="SMR" id="A0A2C9VF85"/>
<feature type="compositionally biased region" description="Basic and acidic residues" evidence="1">
    <location>
        <begin position="818"/>
        <end position="836"/>
    </location>
</feature>
<dbReference type="Gramene" id="Manes.08G107000.1.v8.1">
    <property type="protein sequence ID" value="Manes.08G107000.1.v8.1.CDS"/>
    <property type="gene ID" value="Manes.08G107000.v8.1"/>
</dbReference>
<feature type="compositionally biased region" description="Basic and acidic residues" evidence="1">
    <location>
        <begin position="885"/>
        <end position="912"/>
    </location>
</feature>
<feature type="region of interest" description="Disordered" evidence="1">
    <location>
        <begin position="535"/>
        <end position="604"/>
    </location>
</feature>
<evidence type="ECO:0000256" key="1">
    <source>
        <dbReference type="SAM" id="MobiDB-lite"/>
    </source>
</evidence>
<feature type="compositionally biased region" description="Basic and acidic residues" evidence="1">
    <location>
        <begin position="273"/>
        <end position="298"/>
    </location>
</feature>
<name>A0A2C9VF85_MANES</name>
<feature type="region of interest" description="Disordered" evidence="1">
    <location>
        <begin position="318"/>
        <end position="358"/>
    </location>
</feature>
<evidence type="ECO:0000313" key="2">
    <source>
        <dbReference type="EMBL" id="OAY43903.1"/>
    </source>
</evidence>
<evidence type="ECO:0000313" key="3">
    <source>
        <dbReference type="Proteomes" id="UP000091857"/>
    </source>
</evidence>
<feature type="compositionally biased region" description="Basic and acidic residues" evidence="1">
    <location>
        <begin position="745"/>
        <end position="769"/>
    </location>
</feature>
<feature type="compositionally biased region" description="Polar residues" evidence="1">
    <location>
        <begin position="1"/>
        <end position="18"/>
    </location>
</feature>
<dbReference type="PANTHER" id="PTHR37729:SF1">
    <property type="entry name" value="NEUROFILAMENT PROTEIN-LIKE PROTEIN"/>
    <property type="match status" value="1"/>
</dbReference>
<dbReference type="EMBL" id="CM004394">
    <property type="protein sequence ID" value="OAY43903.1"/>
    <property type="molecule type" value="Genomic_DNA"/>
</dbReference>
<organism evidence="2 3">
    <name type="scientific">Manihot esculenta</name>
    <name type="common">Cassava</name>
    <name type="synonym">Jatropha manihot</name>
    <dbReference type="NCBI Taxonomy" id="3983"/>
    <lineage>
        <taxon>Eukaryota</taxon>
        <taxon>Viridiplantae</taxon>
        <taxon>Streptophyta</taxon>
        <taxon>Embryophyta</taxon>
        <taxon>Tracheophyta</taxon>
        <taxon>Spermatophyta</taxon>
        <taxon>Magnoliopsida</taxon>
        <taxon>eudicotyledons</taxon>
        <taxon>Gunneridae</taxon>
        <taxon>Pentapetalae</taxon>
        <taxon>rosids</taxon>
        <taxon>fabids</taxon>
        <taxon>Malpighiales</taxon>
        <taxon>Euphorbiaceae</taxon>
        <taxon>Crotonoideae</taxon>
        <taxon>Manihoteae</taxon>
        <taxon>Manihot</taxon>
    </lineage>
</organism>
<sequence length="986" mass="106714">MATESETTSLHNPTTTVNPDEPMENKVNQEVMPMEQETVSFPEGGKEENPKFDELPRETKQLKGESNNKQTEPPEIEVKIDGSSAVDALLEDKIEMEQDIPHSHAHSSLEPAGDAVKSQPVAQPANESVAEVQEEQPATASVEKIEQKQPTIVDISESSAEAVEKPEELSAVVPTKESEEVVVRDPEDSEVVSKGVNKQETVVSEVAVKVEEQSEVTEHSAQPESVSEIGKQQEPPAVLAIRESEAVVKDIEASEAASKETDEPESVVPELEATQKEQSEVAKQDERVESIEATEKQQESLEVLPVKESEAVVINDIEDSAVPENVDKPESVVPAEVEMKPEEQSEVIKVDEKPESPEAEADIQLKVGYEVPENIEIKSIEKKTESSVLVDEVKPEDESEVSGQVEPKGSIKAETVIDEGTLADKVEIKSIKEKTEPVVPVVEVKPEHETEVIGQVEPKGSIKAETVPEHETEVIGQVEPKGSIKAETVIDEGTLADKVVDTIALKEERTSKEEEPSAASEQIVLVKQEAEADLKEGIEESSLADGAETTDLENGKKETDGTEVVEAPPKKAIVQMENDGQEREEKTIKSEVENAEREELNKGLNEPIKVDDFKAAVSNTEITERSFEGEQTGQVIEPLAENKKEENIKEKTPALVETSKDGSIEGKLDEAITAVTEPVNKSPDSGLEVKDEESAKTGEGKVGKENAEIEKSDTQNLEPPTEDGDDAKASQDLPREVPAKPIQNMKEDTPALVETSKDGSIEGKLDEAIRAITEPVNKSQGSGLEVKDEGSAKSGEGKVGKEDAEEIAKSDALYLEPSIKDGDDAKASQDLPREVPAKPIQKIKKENTKEGTPALVETSKDGFIGGKLDEAITAVTEPVNNFKDSGLEAKDEESAKASEGKVGKENVEEIAKSEAWNLESSTKDGDDAKASQGLPREIPAKPIQKQSNNILTKMKHSLVKAKKAIIGKSTSSKTLSSDTKGDIKVK</sequence>